<feature type="region of interest" description="Disordered" evidence="1">
    <location>
        <begin position="565"/>
        <end position="596"/>
    </location>
</feature>
<dbReference type="OrthoDB" id="5229017at2759"/>
<dbReference type="EMBL" id="PQXN01000127">
    <property type="protein sequence ID" value="TGO53233.1"/>
    <property type="molecule type" value="Genomic_DNA"/>
</dbReference>
<feature type="compositionally biased region" description="Basic and acidic residues" evidence="1">
    <location>
        <begin position="831"/>
        <end position="845"/>
    </location>
</feature>
<feature type="region of interest" description="Disordered" evidence="1">
    <location>
        <begin position="942"/>
        <end position="971"/>
    </location>
</feature>
<name>A0A4Z1I8G2_9HELO</name>
<accession>A0A4Z1I8G2</accession>
<organism evidence="2 3">
    <name type="scientific">Botryotinia convoluta</name>
    <dbReference type="NCBI Taxonomy" id="54673"/>
    <lineage>
        <taxon>Eukaryota</taxon>
        <taxon>Fungi</taxon>
        <taxon>Dikarya</taxon>
        <taxon>Ascomycota</taxon>
        <taxon>Pezizomycotina</taxon>
        <taxon>Leotiomycetes</taxon>
        <taxon>Helotiales</taxon>
        <taxon>Sclerotiniaceae</taxon>
        <taxon>Botryotinia</taxon>
    </lineage>
</organism>
<feature type="compositionally biased region" description="Basic and acidic residues" evidence="1">
    <location>
        <begin position="1204"/>
        <end position="1222"/>
    </location>
</feature>
<comment type="caution">
    <text evidence="2">The sequence shown here is derived from an EMBL/GenBank/DDBJ whole genome shotgun (WGS) entry which is preliminary data.</text>
</comment>
<feature type="region of interest" description="Disordered" evidence="1">
    <location>
        <begin position="1091"/>
        <end position="1111"/>
    </location>
</feature>
<evidence type="ECO:0000313" key="3">
    <source>
        <dbReference type="Proteomes" id="UP000297527"/>
    </source>
</evidence>
<reference evidence="2 3" key="1">
    <citation type="submission" date="2017-12" db="EMBL/GenBank/DDBJ databases">
        <title>Comparative genomics of Botrytis spp.</title>
        <authorList>
            <person name="Valero-Jimenez C.A."/>
            <person name="Tapia P."/>
            <person name="Veloso J."/>
            <person name="Silva-Moreno E."/>
            <person name="Staats M."/>
            <person name="Valdes J.H."/>
            <person name="Van Kan J.A.L."/>
        </authorList>
    </citation>
    <scope>NUCLEOTIDE SEQUENCE [LARGE SCALE GENOMIC DNA]</scope>
    <source>
        <strain evidence="2 3">MUCL11595</strain>
    </source>
</reference>
<keyword evidence="3" id="KW-1185">Reference proteome</keyword>
<proteinExistence type="predicted"/>
<dbReference type="Proteomes" id="UP000297527">
    <property type="component" value="Unassembled WGS sequence"/>
</dbReference>
<feature type="region of interest" description="Disordered" evidence="1">
    <location>
        <begin position="619"/>
        <end position="645"/>
    </location>
</feature>
<feature type="compositionally biased region" description="Polar residues" evidence="1">
    <location>
        <begin position="949"/>
        <end position="971"/>
    </location>
</feature>
<feature type="region of interest" description="Disordered" evidence="1">
    <location>
        <begin position="825"/>
        <end position="852"/>
    </location>
</feature>
<feature type="compositionally biased region" description="Acidic residues" evidence="1">
    <location>
        <begin position="624"/>
        <end position="634"/>
    </location>
</feature>
<feature type="region of interest" description="Disordered" evidence="1">
    <location>
        <begin position="1170"/>
        <end position="1291"/>
    </location>
</feature>
<protein>
    <submittedName>
        <fullName evidence="2">Uncharacterized protein</fullName>
    </submittedName>
</protein>
<evidence type="ECO:0000313" key="2">
    <source>
        <dbReference type="EMBL" id="TGO53233.1"/>
    </source>
</evidence>
<gene>
    <name evidence="2" type="ORF">BCON_0127g00060</name>
</gene>
<feature type="region of interest" description="Disordered" evidence="1">
    <location>
        <begin position="259"/>
        <end position="295"/>
    </location>
</feature>
<feature type="compositionally biased region" description="Polar residues" evidence="1">
    <location>
        <begin position="275"/>
        <end position="289"/>
    </location>
</feature>
<feature type="compositionally biased region" description="Basic and acidic residues" evidence="1">
    <location>
        <begin position="1266"/>
        <end position="1276"/>
    </location>
</feature>
<feature type="compositionally biased region" description="Polar residues" evidence="1">
    <location>
        <begin position="1251"/>
        <end position="1261"/>
    </location>
</feature>
<feature type="region of interest" description="Disordered" evidence="1">
    <location>
        <begin position="1517"/>
        <end position="1541"/>
    </location>
</feature>
<feature type="compositionally biased region" description="Basic and acidic residues" evidence="1">
    <location>
        <begin position="1517"/>
        <end position="1527"/>
    </location>
</feature>
<evidence type="ECO:0000256" key="1">
    <source>
        <dbReference type="SAM" id="MobiDB-lite"/>
    </source>
</evidence>
<feature type="region of interest" description="Disordered" evidence="1">
    <location>
        <begin position="1018"/>
        <end position="1037"/>
    </location>
</feature>
<sequence>MMKTNSIEGDSPSGYDNDDMIHPILGNYHLPVEIENSRKQSGMHNLSREGWGEEKCRNYLIRLCSDGKQYNPRSYTFVPSHSERLGFSLQGNPSRLPEWANMPRNFPYKDGLRILHPRLQERFGDENVDLALGVLEELIEVEEPPPFPASEDFTNPHAPHTATIQAPVVPTQALVAYREEQARRQFAQPQISPSAIPYCESCNSNIAHQPSWKIDHSVFVSVGGKPATLAYCPTPEELHKGMWDPEYGRAGVCVRPNTAQTSPPGSAMEPIGPNATPSKYSTPTRSFMNNAKREPGHRVMSALSETRESLSNVASDQVELLDIERCEKFPRDRLSTSSEASRKISRQSEVRKVSKIMNVNLPPGREIPNANFARKNELILSGPSSLDYLLTSRQPTLDEVVNKMLESKTNCPGKATSNIDINAPLSSEDANPLRSYLSTYYSLPASPSDFFDGGLDYKWDTPDPIESAENEVSNTYSVSGADEALQSTHFTYGDSHNITDDSQVENAYHAHTTDCVENIKASKFSILDSYDTKLLETKEQEMLHPTVYAPPPKSDILKMRNPAVTSKNAVPKESSAPSSEPFEEEHEHENRNSYDGTCQSWECRYKEEYRKSSGNLVKWKEPSSEYDGESEESEESRLSLDIYSPPSSLDPLNKYKDFPRSTQKLSRKASNISSNSEVDYFESYNAETATAQNMTFPEVENFEATVPESSKSQLSTSLGKVDITPPGRLSERSYLSKIQVSIRSKSSAAFGTQKAGSPTSSIPLTTEFPLTSQSQTTTNQINLANKRLNNSYSLDSLDESPSSVVAFEPVGKQVMNFDGAADVCLPKQNNRSKEATRDNRSKNNDGDSLYNENNISDAAKRFLMELNQGRLPTLQSPIICPPQPLYICKQPSQVQLKQATEHQDNNYNHEQTCYPPRSSSIPKRECLGSIEQATPFIVDEDIATREPNNRSTKNSHMSRDQPSTPETTARSTVSEIKQYYFSDTSGTSGGLFGDFIPIGTPGSVYSPQPQQTLYTMPVHSSSHGRKAGNFRNPYTFEPETPLVMDESRQTTMTDFMHIDENVRPASSPSLGHVKNSRSVGHAANSKDLLMAPQHSSHGHGHGLQRSGTSPSITPLRFAAREDSPAPGHRAHYAGVDSISPILQNAFATQSLPNRGRAATLELYRLPVDRGARDKFPQPSSSPVHQAARNYQRPSRSPVRVPSGEYRKQSSRPSDEDVPDGRGRSATYSPVRKEVKSSESNESYSSTASTTINRQVTRSPTKNLVDVAEKDEPDFHGQDLLPISPKKRSRSPMKKMFGEHGWLGSSQNEVRPSVLCSKSTQKVDRTKKPGMMEKIKNKIEGFAEKADMKLDKNRISVLSISINPYEQARYLVELELMIVHTANTFLMIQFSQGRMSIDSIKKTVDTWKNKGRPAVVEFMYDQGTQRDLVTANQYNFRFHGSRLGDDVRISSMLYNWKQVASLMSIRTFCNADTVLLKLVFDVEQILELIGGSEQIMFRLQHLRLSINEAIRVAKVERTTSRNGHEKQWEPQLSSSISHSDPYEGMKLVPEHYVN</sequence>
<feature type="compositionally biased region" description="Low complexity" evidence="1">
    <location>
        <begin position="1239"/>
        <end position="1250"/>
    </location>
</feature>